<sequence length="1450" mass="160777">MYEEDMENSIEATPEVIGDEGERPATTTYRSTATPAQQLGLITAELRGVKLQKPLEPREIPENGGSRSDPHNKSILMSKFDNLPSILRHRGKSISRFSAFTVLDAKGKEVSTISWDKLASRSEKVAQMIRDKSGLYRGDRVTLFYQENELIEFVVALLGCFVAGVVAVPVAASSRYRDIEYILTSTQSHLALTTEASHKLLQKTIALHKFHWPKNVEWWKTNEFGLYHPPSKKAELPPLQVPDLAYIEFSRSPLGELRGVVMSHRTILHQMTCLTAMLQSRDNYHGKKGATRVGGRTVLCNVDLRQSIGLIIGVLLTVYSGNSTVWVPQSALSVEGLYANAITRYRANILLSDYPSLKSVAVNYQNFPHATRNFSKKLPVDFSSVSWCLIDALTVDPEFYDLLADRWLKPLGNSRAREVVTPMLTLSEHGGMVISMRDWLEGQDKMGCNLGGGNAGINSMVDDDINSGPFDLSEVYLDNESLSSNVIKIVSSSYRSSTGQDPPPKLIRVGAFGYPLPDATLAIVNPETSILAPEMVVGEIWIDSPSLSGGFWGLTLDTDKIFHATCYNEEGMIDMEFLRTGLLGFVYNGKVYVLGLYEDRLRQRCTEEDEERQLQLQTDDVNEPKLFLDGYRYHYTSHLVDSITRNMQSRIFDCSAFDIFINGDHLPVVVLESSLARLGVLPGPSSAFASSSTLAGASSSAGVVGSDVYNKDLVALNDLCDKVIELLFRFHKFNVYCVIVAPANSLPRITRSGRSEIGNMLCKRRFDLGALPAAFVKFGAHRAIRNLPAGQDIVGGIWSPAISRIRSESLVGFDKQYSGVDFRDVVIDDRTATPLSDFKSIIHILRWRASHQTDELAYSTIDNRAKEGKALTYKKFDQKIASVANFLKKTHRMVAGDCLILMYTHSEDFVVAVYACLLLGITAIPIAPIDSNRLHEDLPVLTKIIKDYSARAILVHGETDSIFKNKHISQQLKQLATSSRIAVPACHNTSKVKISPSMATKDFEMPVKAFSNDFPAVVWIYFTADHRYNAVQLSHQTIMGMCKIQKETCQMSSTKPILGCVRSISGLGFLHTCLMGVYLGASTLLLSPIDYANNPSTFFLTLSRYKVKDSYSTPQMLDHACNIMKPKGFSLTETKNLMVAMDGRLRTDIVKNVRFVFASTGLEATSINLGYSHILNPLITTRSYMSIEPIDLWLDPMALRQGYVSVVNPENYPNALHLHDSGMVPVSTQVAIVNPETNRLCRVGEFGEIWVFSEGNVTGIFRSKDQFMNDRMHGKIVDGNSDIDYIRTGDLGFLHTVSKSIGPAGSGQTIEMQTLFVLGSIGETFEVLGLNHFPIDIEQSVERCHKSIVPGGTAIFQAGGYSIIIVEVSLPIRGGGTLASLVPVIVNTILEEHQFVVNIVAFMSKGEFPRSRLQEKQRGKLLQLWVSKKLKLIGQYGVLAEDNNTVVESK</sequence>
<dbReference type="InterPro" id="IPR042099">
    <property type="entry name" value="ANL_N_sf"/>
</dbReference>
<dbReference type="OrthoDB" id="69964at2759"/>
<evidence type="ECO:0000259" key="4">
    <source>
        <dbReference type="Pfam" id="PF23024"/>
    </source>
</evidence>
<dbReference type="Pfam" id="PF23024">
    <property type="entry name" value="AMP-dom_DIP2-like"/>
    <property type="match status" value="1"/>
</dbReference>
<keyword evidence="2" id="KW-0812">Transmembrane</keyword>
<evidence type="ECO:0000256" key="2">
    <source>
        <dbReference type="SAM" id="Phobius"/>
    </source>
</evidence>
<proteinExistence type="predicted"/>
<dbReference type="SUPFAM" id="SSF56801">
    <property type="entry name" value="Acetyl-CoA synthetase-like"/>
    <property type="match status" value="2"/>
</dbReference>
<dbReference type="InterPro" id="IPR025110">
    <property type="entry name" value="AMP-bd_C"/>
</dbReference>
<evidence type="ECO:0000313" key="7">
    <source>
        <dbReference type="Proteomes" id="UP000189580"/>
    </source>
</evidence>
<organism evidence="6 7">
    <name type="scientific">Sugiyamaella lignohabitans</name>
    <dbReference type="NCBI Taxonomy" id="796027"/>
    <lineage>
        <taxon>Eukaryota</taxon>
        <taxon>Fungi</taxon>
        <taxon>Dikarya</taxon>
        <taxon>Ascomycota</taxon>
        <taxon>Saccharomycotina</taxon>
        <taxon>Dipodascomycetes</taxon>
        <taxon>Dipodascales</taxon>
        <taxon>Trichomonascaceae</taxon>
        <taxon>Sugiyamaella</taxon>
    </lineage>
</organism>
<dbReference type="InterPro" id="IPR045851">
    <property type="entry name" value="AMP-bd_C_sf"/>
</dbReference>
<feature type="domain" description="Meiotically up-regulated gene 62 protein-like alpha-beta" evidence="5">
    <location>
        <begin position="597"/>
        <end position="788"/>
    </location>
</feature>
<dbReference type="PANTHER" id="PTHR22754:SF32">
    <property type="entry name" value="DISCO-INTERACTING PROTEIN 2"/>
    <property type="match status" value="1"/>
</dbReference>
<dbReference type="Pfam" id="PF00501">
    <property type="entry name" value="AMP-binding"/>
    <property type="match status" value="2"/>
</dbReference>
<dbReference type="GO" id="GO:0005829">
    <property type="term" value="C:cytosol"/>
    <property type="evidence" value="ECO:0007669"/>
    <property type="project" value="TreeGrafter"/>
</dbReference>
<feature type="domain" description="AMP-dependent synthetase/ligase" evidence="3">
    <location>
        <begin position="108"/>
        <end position="398"/>
    </location>
</feature>
<dbReference type="PANTHER" id="PTHR22754">
    <property type="entry name" value="DISCO-INTERACTING PROTEIN 2 DIP2 -RELATED"/>
    <property type="match status" value="1"/>
</dbReference>
<evidence type="ECO:0000259" key="3">
    <source>
        <dbReference type="Pfam" id="PF00501"/>
    </source>
</evidence>
<dbReference type="GeneID" id="30035516"/>
<keyword evidence="2" id="KW-1133">Transmembrane helix</keyword>
<evidence type="ECO:0000313" key="6">
    <source>
        <dbReference type="EMBL" id="ANB15845.1"/>
    </source>
</evidence>
<gene>
    <name evidence="6" type="ORF">AWJ20_3489</name>
</gene>
<feature type="domain" description="AMP-dependent synthetase/ligase" evidence="3">
    <location>
        <begin position="846"/>
        <end position="1127"/>
    </location>
</feature>
<protein>
    <recommendedName>
        <fullName evidence="8">Acetyl-CoA synthetase-like protein</fullName>
    </recommendedName>
</protein>
<keyword evidence="2" id="KW-0472">Membrane</keyword>
<name>A0A167FXZ9_9ASCO</name>
<feature type="region of interest" description="Disordered" evidence="1">
    <location>
        <begin position="1"/>
        <end position="34"/>
    </location>
</feature>
<feature type="domain" description="AMP-binding enzyme C-terminal" evidence="4">
    <location>
        <begin position="1323"/>
        <end position="1433"/>
    </location>
</feature>
<dbReference type="Pfam" id="PF24919">
    <property type="entry name" value="Mug62"/>
    <property type="match status" value="1"/>
</dbReference>
<accession>A0A167FXZ9</accession>
<dbReference type="KEGG" id="slb:AWJ20_3489"/>
<evidence type="ECO:0000256" key="1">
    <source>
        <dbReference type="SAM" id="MobiDB-lite"/>
    </source>
</evidence>
<dbReference type="Proteomes" id="UP000189580">
    <property type="component" value="Chromosome b"/>
</dbReference>
<dbReference type="InterPro" id="IPR056881">
    <property type="entry name" value="Mug62_dom"/>
</dbReference>
<feature type="transmembrane region" description="Helical" evidence="2">
    <location>
        <begin position="150"/>
        <end position="172"/>
    </location>
</feature>
<feature type="region of interest" description="Disordered" evidence="1">
    <location>
        <begin position="52"/>
        <end position="74"/>
    </location>
</feature>
<evidence type="ECO:0008006" key="8">
    <source>
        <dbReference type="Google" id="ProtNLM"/>
    </source>
</evidence>
<feature type="compositionally biased region" description="Polar residues" evidence="1">
    <location>
        <begin position="25"/>
        <end position="34"/>
    </location>
</feature>
<keyword evidence="7" id="KW-1185">Reference proteome</keyword>
<reference evidence="6 7" key="1">
    <citation type="submission" date="2016-02" db="EMBL/GenBank/DDBJ databases">
        <title>Complete genome sequence and transcriptome regulation of the pentose utilising yeast Sugiyamaella lignohabitans.</title>
        <authorList>
            <person name="Bellasio M."/>
            <person name="Peymann A."/>
            <person name="Valli M."/>
            <person name="Sipitzky M."/>
            <person name="Graf A."/>
            <person name="Sauer M."/>
            <person name="Marx H."/>
            <person name="Mattanovich D."/>
        </authorList>
    </citation>
    <scope>NUCLEOTIDE SEQUENCE [LARGE SCALE GENOMIC DNA]</scope>
    <source>
        <strain evidence="6 7">CBS 10342</strain>
    </source>
</reference>
<dbReference type="Gene3D" id="3.40.50.12780">
    <property type="entry name" value="N-terminal domain of ligase-like"/>
    <property type="match status" value="2"/>
</dbReference>
<dbReference type="Gene3D" id="3.30.300.30">
    <property type="match status" value="1"/>
</dbReference>
<dbReference type="InterPro" id="IPR000873">
    <property type="entry name" value="AMP-dep_synth/lig_dom"/>
</dbReference>
<dbReference type="RefSeq" id="XP_018738322.1">
    <property type="nucleotide sequence ID" value="XM_018880509.1"/>
</dbReference>
<dbReference type="EMBL" id="CP014503">
    <property type="protein sequence ID" value="ANB15845.1"/>
    <property type="molecule type" value="Genomic_DNA"/>
</dbReference>
<evidence type="ECO:0000259" key="5">
    <source>
        <dbReference type="Pfam" id="PF24919"/>
    </source>
</evidence>